<organism evidence="1 2">
    <name type="scientific">Aminipila luticellarii</name>
    <dbReference type="NCBI Taxonomy" id="2507160"/>
    <lineage>
        <taxon>Bacteria</taxon>
        <taxon>Bacillati</taxon>
        <taxon>Bacillota</taxon>
        <taxon>Clostridia</taxon>
        <taxon>Peptostreptococcales</taxon>
        <taxon>Anaerovoracaceae</taxon>
        <taxon>Aminipila</taxon>
    </lineage>
</organism>
<evidence type="ECO:0000313" key="1">
    <source>
        <dbReference type="EMBL" id="QAT43959.1"/>
    </source>
</evidence>
<dbReference type="KEGG" id="amij:EQM06_12400"/>
<gene>
    <name evidence="1" type="ORF">EQM06_12400</name>
</gene>
<dbReference type="RefSeq" id="WP_128746666.1">
    <property type="nucleotide sequence ID" value="NZ_CP035281.1"/>
</dbReference>
<accession>A0A410PYC9</accession>
<protein>
    <submittedName>
        <fullName evidence="1">Uncharacterized protein</fullName>
    </submittedName>
</protein>
<dbReference type="Proteomes" id="UP000287601">
    <property type="component" value="Chromosome"/>
</dbReference>
<name>A0A410PYC9_9FIRM</name>
<keyword evidence="2" id="KW-1185">Reference proteome</keyword>
<reference evidence="1 2" key="1">
    <citation type="submission" date="2019-01" db="EMBL/GenBank/DDBJ databases">
        <title>Draft genomes of a novel of Aminipila strains.</title>
        <authorList>
            <person name="Ma S."/>
        </authorList>
    </citation>
    <scope>NUCLEOTIDE SEQUENCE [LARGE SCALE GENOMIC DNA]</scope>
    <source>
        <strain evidence="2">JN-39</strain>
    </source>
</reference>
<dbReference type="EMBL" id="CP035281">
    <property type="protein sequence ID" value="QAT43959.1"/>
    <property type="molecule type" value="Genomic_DNA"/>
</dbReference>
<dbReference type="OrthoDB" id="3186506at2"/>
<dbReference type="AlphaFoldDB" id="A0A410PYC9"/>
<evidence type="ECO:0000313" key="2">
    <source>
        <dbReference type="Proteomes" id="UP000287601"/>
    </source>
</evidence>
<sequence>MNGKFTIVLKSPMGPKEGFLYLKGMNSSIEGILECLGEKHTFSGMISEDGALLLKGILKAPLGEEPFMILGTIEKKVLTANFKRRNESYELSGLQIDDNR</sequence>
<proteinExistence type="predicted"/>